<dbReference type="Gene3D" id="3.90.79.10">
    <property type="entry name" value="Nucleoside Triphosphate Pyrophosphohydrolase"/>
    <property type="match status" value="1"/>
</dbReference>
<protein>
    <submittedName>
        <fullName evidence="5">Mutator mutT protein</fullName>
    </submittedName>
</protein>
<evidence type="ECO:0000256" key="1">
    <source>
        <dbReference type="ARBA" id="ARBA00001946"/>
    </source>
</evidence>
<keyword evidence="2 3" id="KW-0378">Hydrolase</keyword>
<dbReference type="Proteomes" id="UP000219023">
    <property type="component" value="Unassembled WGS sequence"/>
</dbReference>
<comment type="cofactor">
    <cofactor evidence="1">
        <name>Mg(2+)</name>
        <dbReference type="ChEBI" id="CHEBI:18420"/>
    </cofactor>
</comment>
<feature type="domain" description="Nudix hydrolase" evidence="4">
    <location>
        <begin position="54"/>
        <end position="186"/>
    </location>
</feature>
<proteinExistence type="inferred from homology"/>
<reference evidence="5 6" key="1">
    <citation type="submission" date="2017-08" db="EMBL/GenBank/DDBJ databases">
        <authorList>
            <person name="de Groot N.N."/>
        </authorList>
    </citation>
    <scope>NUCLEOTIDE SEQUENCE [LARGE SCALE GENOMIC DNA]</scope>
    <source>
        <strain evidence="5 6">USBA 855</strain>
    </source>
</reference>
<dbReference type="PROSITE" id="PS51462">
    <property type="entry name" value="NUDIX"/>
    <property type="match status" value="1"/>
</dbReference>
<dbReference type="PANTHER" id="PTHR43736">
    <property type="entry name" value="ADP-RIBOSE PYROPHOSPHATASE"/>
    <property type="match status" value="1"/>
</dbReference>
<dbReference type="RefSeq" id="WP_218839417.1">
    <property type="nucleotide sequence ID" value="NZ_OBQJ01000004.1"/>
</dbReference>
<organism evidence="5 6">
    <name type="scientific">Chromohalobacter canadensis</name>
    <dbReference type="NCBI Taxonomy" id="141389"/>
    <lineage>
        <taxon>Bacteria</taxon>
        <taxon>Pseudomonadati</taxon>
        <taxon>Pseudomonadota</taxon>
        <taxon>Gammaproteobacteria</taxon>
        <taxon>Oceanospirillales</taxon>
        <taxon>Halomonadaceae</taxon>
        <taxon>Chromohalobacter</taxon>
    </lineage>
</organism>
<dbReference type="CDD" id="cd04673">
    <property type="entry name" value="NUDIX_ADPRase"/>
    <property type="match status" value="1"/>
</dbReference>
<gene>
    <name evidence="5" type="ORF">SAMN05421509_1044</name>
</gene>
<evidence type="ECO:0000259" key="4">
    <source>
        <dbReference type="PROSITE" id="PS51462"/>
    </source>
</evidence>
<dbReference type="Pfam" id="PF00293">
    <property type="entry name" value="NUDIX"/>
    <property type="match status" value="1"/>
</dbReference>
<dbReference type="EMBL" id="OBQJ01000004">
    <property type="protein sequence ID" value="SOC54555.1"/>
    <property type="molecule type" value="Genomic_DNA"/>
</dbReference>
<name>A0A285VKE1_9GAMM</name>
<dbReference type="PROSITE" id="PS00893">
    <property type="entry name" value="NUDIX_BOX"/>
    <property type="match status" value="1"/>
</dbReference>
<dbReference type="PRINTS" id="PR00502">
    <property type="entry name" value="NUDIXFAMILY"/>
</dbReference>
<comment type="similarity">
    <text evidence="3">Belongs to the Nudix hydrolase family.</text>
</comment>
<sequence length="188" mass="20856">MKTGSLTLAHIMEHDTLTNFQERWTKKLTTPLLLPEVRPMEKSLSQPEKSPFNHPIPATIAAVIRDGNVLLVRRRNPPDANHWGFPGGKIDFGETIESAALRELHEETGVQANVVKTFTAVDVFDHDDSGETKQHFVLIAVLCQWISGEPVAGDDALDARWFPIESLERQDLALSLDVVEVAKMAAAL</sequence>
<dbReference type="InterPro" id="IPR000086">
    <property type="entry name" value="NUDIX_hydrolase_dom"/>
</dbReference>
<evidence type="ECO:0000256" key="3">
    <source>
        <dbReference type="RuleBase" id="RU003476"/>
    </source>
</evidence>
<dbReference type="SUPFAM" id="SSF55811">
    <property type="entry name" value="Nudix"/>
    <property type="match status" value="1"/>
</dbReference>
<dbReference type="InterPro" id="IPR020476">
    <property type="entry name" value="Nudix_hydrolase"/>
</dbReference>
<dbReference type="InterPro" id="IPR015797">
    <property type="entry name" value="NUDIX_hydrolase-like_dom_sf"/>
</dbReference>
<evidence type="ECO:0000313" key="5">
    <source>
        <dbReference type="EMBL" id="SOC54555.1"/>
    </source>
</evidence>
<dbReference type="AlphaFoldDB" id="A0A285VKE1"/>
<evidence type="ECO:0000313" key="6">
    <source>
        <dbReference type="Proteomes" id="UP000219023"/>
    </source>
</evidence>
<dbReference type="PANTHER" id="PTHR43736:SF1">
    <property type="entry name" value="DIHYDRONEOPTERIN TRIPHOSPHATE DIPHOSPHATASE"/>
    <property type="match status" value="1"/>
</dbReference>
<dbReference type="GO" id="GO:0016787">
    <property type="term" value="F:hydrolase activity"/>
    <property type="evidence" value="ECO:0007669"/>
    <property type="project" value="UniProtKB-KW"/>
</dbReference>
<dbReference type="InterPro" id="IPR020084">
    <property type="entry name" value="NUDIX_hydrolase_CS"/>
</dbReference>
<accession>A0A285VKE1</accession>
<evidence type="ECO:0000256" key="2">
    <source>
        <dbReference type="ARBA" id="ARBA00022801"/>
    </source>
</evidence>